<gene>
    <name evidence="2" type="ORF">A4H02_07225</name>
</gene>
<dbReference type="OrthoDB" id="44836at2"/>
<dbReference type="RefSeq" id="WP_069293502.1">
    <property type="nucleotide sequence ID" value="NZ_CP140110.1"/>
</dbReference>
<dbReference type="Proteomes" id="UP000094570">
    <property type="component" value="Unassembled WGS sequence"/>
</dbReference>
<keyword evidence="3" id="KW-1185">Reference proteome</keyword>
<dbReference type="EMBL" id="LWAF01000011">
    <property type="protein sequence ID" value="ODN30087.1"/>
    <property type="molecule type" value="Genomic_DNA"/>
</dbReference>
<name>A0A1E3G1G0_9BACT</name>
<keyword evidence="1" id="KW-1133">Transmembrane helix</keyword>
<feature type="transmembrane region" description="Helical" evidence="1">
    <location>
        <begin position="20"/>
        <end position="40"/>
    </location>
</feature>
<evidence type="ECO:0000313" key="2">
    <source>
        <dbReference type="EMBL" id="ODN30087.1"/>
    </source>
</evidence>
<keyword evidence="1" id="KW-0472">Membrane</keyword>
<evidence type="ECO:0000313" key="3">
    <source>
        <dbReference type="Proteomes" id="UP000094570"/>
    </source>
</evidence>
<accession>A0A1E3G1G0</accession>
<sequence length="187" mass="22571">MEKLNLYRGKVKVLKIRTLITLLFISLLPSLAILIFSAQWKVFLVDQLIRKYPLVFNNISDFKPEKIEEQVKTLKLSVERRLNEMREIVRNLQVYVGEVRNSSYFLRVFSYFCSRIQNKIFLTSCYYDGSRVSMDFYEYGYETQVETPLWVETMKKVFPKKVELKLLEERKFLGDMKYFRYFLEAEK</sequence>
<keyword evidence="1" id="KW-0812">Transmembrane</keyword>
<evidence type="ECO:0000256" key="1">
    <source>
        <dbReference type="SAM" id="Phobius"/>
    </source>
</evidence>
<dbReference type="STRING" id="1008305.A4H02_07225"/>
<proteinExistence type="predicted"/>
<protein>
    <submittedName>
        <fullName evidence="2">Uncharacterized protein</fullName>
    </submittedName>
</protein>
<reference evidence="3" key="1">
    <citation type="submission" date="2016-04" db="EMBL/GenBank/DDBJ databases">
        <title>The genome sequence project of a novel Fervidobacterium isolate from a hot spring in Thailand.</title>
        <authorList>
            <person name="Gonzalez J.M."/>
            <person name="Cuecas A."/>
            <person name="Kanoksilapatham W."/>
        </authorList>
    </citation>
    <scope>NUCLEOTIDE SEQUENCE [LARGE SCALE GENOMIC DNA]</scope>
    <source>
        <strain evidence="3">FC2004</strain>
    </source>
</reference>
<organism evidence="2 3">
    <name type="scientific">Fervidobacterium thailandense</name>
    <dbReference type="NCBI Taxonomy" id="1008305"/>
    <lineage>
        <taxon>Bacteria</taxon>
        <taxon>Thermotogati</taxon>
        <taxon>Thermotogota</taxon>
        <taxon>Thermotogae</taxon>
        <taxon>Thermotogales</taxon>
        <taxon>Fervidobacteriaceae</taxon>
        <taxon>Fervidobacterium</taxon>
    </lineage>
</organism>
<dbReference type="AlphaFoldDB" id="A0A1E3G1G0"/>
<comment type="caution">
    <text evidence="2">The sequence shown here is derived from an EMBL/GenBank/DDBJ whole genome shotgun (WGS) entry which is preliminary data.</text>
</comment>